<organism evidence="3">
    <name type="scientific">Graphocephala atropunctata</name>
    <dbReference type="NCBI Taxonomy" id="36148"/>
    <lineage>
        <taxon>Eukaryota</taxon>
        <taxon>Metazoa</taxon>
        <taxon>Ecdysozoa</taxon>
        <taxon>Arthropoda</taxon>
        <taxon>Hexapoda</taxon>
        <taxon>Insecta</taxon>
        <taxon>Pterygota</taxon>
        <taxon>Neoptera</taxon>
        <taxon>Paraneoptera</taxon>
        <taxon>Hemiptera</taxon>
        <taxon>Auchenorrhyncha</taxon>
        <taxon>Membracoidea</taxon>
        <taxon>Cicadellidae</taxon>
        <taxon>Cicadellinae</taxon>
        <taxon>Cicadellini</taxon>
        <taxon>Graphocephala</taxon>
    </lineage>
</organism>
<protein>
    <recommendedName>
        <fullName evidence="2">Sm domain-containing protein</fullName>
    </recommendedName>
</protein>
<proteinExistence type="predicted"/>
<dbReference type="EMBL" id="GEBQ01018646">
    <property type="protein sequence ID" value="JAT21331.1"/>
    <property type="molecule type" value="Transcribed_RNA"/>
</dbReference>
<evidence type="ECO:0000313" key="3">
    <source>
        <dbReference type="EMBL" id="JAT21331.1"/>
    </source>
</evidence>
<evidence type="ECO:0000256" key="1">
    <source>
        <dbReference type="SAM" id="MobiDB-lite"/>
    </source>
</evidence>
<sequence length="288" mass="32398">MSEDMDEDVFIQYRHNIFNMYLGCRIRITLRNRKKRTTVFIGTFKGYDYHVNVVLSDVYRVILNHTEEQRQDVAGLLVVRGSTLRSVSYADPEPHLRPWPTKPISTRTSRRRAKEPVKEPPTPSTPSKPVKLKRTWQTTASPAVEPSREISSEEGGTTGTPTIERDEGLRGEGKGTTGDAITESLKSEGGKSPKERVQRLPETLSNVIMDEIVFNEDTPKSEDVLSPKGRVGKLSDILSNVVIKEEIEIKDEPENDSSTFEEFLLTNVGEDYFVKSEATGSHESDMSP</sequence>
<gene>
    <name evidence="3" type="ORF">g.3391</name>
</gene>
<dbReference type="Gene3D" id="2.30.30.100">
    <property type="match status" value="1"/>
</dbReference>
<name>A0A1B6LCE3_9HEMI</name>
<feature type="compositionally biased region" description="Low complexity" evidence="1">
    <location>
        <begin position="153"/>
        <end position="162"/>
    </location>
</feature>
<accession>A0A1B6LCE3</accession>
<dbReference type="SUPFAM" id="SSF50182">
    <property type="entry name" value="Sm-like ribonucleoproteins"/>
    <property type="match status" value="1"/>
</dbReference>
<feature type="compositionally biased region" description="Basic and acidic residues" evidence="1">
    <location>
        <begin position="163"/>
        <end position="173"/>
    </location>
</feature>
<feature type="region of interest" description="Disordered" evidence="1">
    <location>
        <begin position="89"/>
        <end position="202"/>
    </location>
</feature>
<dbReference type="InterPro" id="IPR001163">
    <property type="entry name" value="Sm_dom_euk/arc"/>
</dbReference>
<feature type="domain" description="Sm" evidence="2">
    <location>
        <begin position="16"/>
        <end position="89"/>
    </location>
</feature>
<dbReference type="Pfam" id="PF01423">
    <property type="entry name" value="LSM"/>
    <property type="match status" value="1"/>
</dbReference>
<reference evidence="3" key="1">
    <citation type="submission" date="2015-11" db="EMBL/GenBank/DDBJ databases">
        <title>De novo transcriptome assembly of four potential Pierce s Disease insect vectors from Arizona vineyards.</title>
        <authorList>
            <person name="Tassone E.E."/>
        </authorList>
    </citation>
    <scope>NUCLEOTIDE SEQUENCE</scope>
</reference>
<feature type="compositionally biased region" description="Basic and acidic residues" evidence="1">
    <location>
        <begin position="185"/>
        <end position="199"/>
    </location>
</feature>
<dbReference type="InterPro" id="IPR010920">
    <property type="entry name" value="LSM_dom_sf"/>
</dbReference>
<evidence type="ECO:0000259" key="2">
    <source>
        <dbReference type="SMART" id="SM00651"/>
    </source>
</evidence>
<dbReference type="AlphaFoldDB" id="A0A1B6LCE3"/>
<dbReference type="CDD" id="cd00600">
    <property type="entry name" value="Sm_like"/>
    <property type="match status" value="1"/>
</dbReference>
<dbReference type="SMART" id="SM00651">
    <property type="entry name" value="Sm"/>
    <property type="match status" value="1"/>
</dbReference>